<sequence length="302" mass="31141">MRWALPCLLLCLHAAAGSTVPPGPDAAAAARALLTRLSALAPPRALPRAAGVSCQDLQPDALPGFSRLPALPRVLAQAALALALSRAACGPQAEALVLELYRELDGPTAEALLQGLVQLQRAPGRGRLPLLLGLAQLGASAACAGVAAAGPSSFQAVGHPGAWVLPVPGARSWLQRCSRAPQGRMRRSSEDSCSPAGEREVHSILEWVPSVSTLYNLGTSLYYAYHGCEELASERAWEAAIDLGYDGLAALSAGAGGPVAYGVHLGLRPGLKAGVRALICYFTSDEDPPPAPTAHAGPVRLI</sequence>
<dbReference type="Pfam" id="PF15148">
    <property type="entry name" value="Apolipo_F"/>
    <property type="match status" value="2"/>
</dbReference>
<protein>
    <submittedName>
        <fullName evidence="2">APOF protein</fullName>
    </submittedName>
</protein>
<organism evidence="2 3">
    <name type="scientific">Casuarius casuarius</name>
    <name type="common">Southern cassowary</name>
    <name type="synonym">Struthio casuarius</name>
    <dbReference type="NCBI Taxonomy" id="8787"/>
    <lineage>
        <taxon>Eukaryota</taxon>
        <taxon>Metazoa</taxon>
        <taxon>Chordata</taxon>
        <taxon>Craniata</taxon>
        <taxon>Vertebrata</taxon>
        <taxon>Euteleostomi</taxon>
        <taxon>Archelosauria</taxon>
        <taxon>Archosauria</taxon>
        <taxon>Dinosauria</taxon>
        <taxon>Saurischia</taxon>
        <taxon>Theropoda</taxon>
        <taxon>Coelurosauria</taxon>
        <taxon>Aves</taxon>
        <taxon>Palaeognathae</taxon>
        <taxon>Casuariiformes</taxon>
        <taxon>Casuariidae</taxon>
        <taxon>Casuarius</taxon>
    </lineage>
</organism>
<reference evidence="2 3" key="1">
    <citation type="submission" date="2019-09" db="EMBL/GenBank/DDBJ databases">
        <title>Bird 10,000 Genomes (B10K) Project - Family phase.</title>
        <authorList>
            <person name="Zhang G."/>
        </authorList>
    </citation>
    <scope>NUCLEOTIDE SEQUENCE [LARGE SCALE GENOMIC DNA]</scope>
    <source>
        <strain evidence="2">B10K-LSUMZ-50683</strain>
        <tissue evidence="2">Muscle</tissue>
    </source>
</reference>
<dbReference type="Proteomes" id="UP000524187">
    <property type="component" value="Unassembled WGS sequence"/>
</dbReference>
<evidence type="ECO:0000313" key="3">
    <source>
        <dbReference type="Proteomes" id="UP000524187"/>
    </source>
</evidence>
<feature type="signal peptide" evidence="1">
    <location>
        <begin position="1"/>
        <end position="19"/>
    </location>
</feature>
<name>A0A7K8NWQ3_CASCA</name>
<dbReference type="PANTHER" id="PTHR15011:SF3">
    <property type="entry name" value="APOLIPOPROTEIN F"/>
    <property type="match status" value="1"/>
</dbReference>
<dbReference type="AlphaFoldDB" id="A0A7K8NWQ3"/>
<dbReference type="InterPro" id="IPR026114">
    <property type="entry name" value="APOF"/>
</dbReference>
<gene>
    <name evidence="2" type="primary">Apof</name>
    <name evidence="2" type="ORF">CASCAS_R15198</name>
</gene>
<dbReference type="GO" id="GO:0005615">
    <property type="term" value="C:extracellular space"/>
    <property type="evidence" value="ECO:0007669"/>
    <property type="project" value="TreeGrafter"/>
</dbReference>
<feature type="chain" id="PRO_5029623100" evidence="1">
    <location>
        <begin position="20"/>
        <end position="302"/>
    </location>
</feature>
<accession>A0A7K8NWQ3</accession>
<proteinExistence type="predicted"/>
<dbReference type="GO" id="GO:0008203">
    <property type="term" value="P:cholesterol metabolic process"/>
    <property type="evidence" value="ECO:0007669"/>
    <property type="project" value="TreeGrafter"/>
</dbReference>
<keyword evidence="1" id="KW-0732">Signal</keyword>
<dbReference type="PANTHER" id="PTHR15011">
    <property type="entry name" value="APOLIPOPROTEIN F"/>
    <property type="match status" value="1"/>
</dbReference>
<comment type="caution">
    <text evidence="2">The sequence shown here is derived from an EMBL/GenBank/DDBJ whole genome shotgun (WGS) entry which is preliminary data.</text>
</comment>
<feature type="non-terminal residue" evidence="2">
    <location>
        <position position="302"/>
    </location>
</feature>
<evidence type="ECO:0000313" key="2">
    <source>
        <dbReference type="EMBL" id="NXE57774.1"/>
    </source>
</evidence>
<dbReference type="EMBL" id="VWPT01000549">
    <property type="protein sequence ID" value="NXE57774.1"/>
    <property type="molecule type" value="Genomic_DNA"/>
</dbReference>
<evidence type="ECO:0000256" key="1">
    <source>
        <dbReference type="SAM" id="SignalP"/>
    </source>
</evidence>
<keyword evidence="3" id="KW-1185">Reference proteome</keyword>
<feature type="non-terminal residue" evidence="2">
    <location>
        <position position="1"/>
    </location>
</feature>